<dbReference type="Gene3D" id="1.20.1720.10">
    <property type="entry name" value="Multidrug resistance protein D"/>
    <property type="match status" value="1"/>
</dbReference>
<feature type="transmembrane region" description="Helical" evidence="5">
    <location>
        <begin position="284"/>
        <end position="307"/>
    </location>
</feature>
<dbReference type="InterPro" id="IPR020846">
    <property type="entry name" value="MFS_dom"/>
</dbReference>
<evidence type="ECO:0000256" key="4">
    <source>
        <dbReference type="ARBA" id="ARBA00023136"/>
    </source>
</evidence>
<feature type="transmembrane region" description="Helical" evidence="5">
    <location>
        <begin position="420"/>
        <end position="445"/>
    </location>
</feature>
<feature type="transmembrane region" description="Helical" evidence="5">
    <location>
        <begin position="357"/>
        <end position="376"/>
    </location>
</feature>
<feature type="domain" description="Major facilitator superfamily (MFS) profile" evidence="6">
    <location>
        <begin position="73"/>
        <end position="513"/>
    </location>
</feature>
<dbReference type="PROSITE" id="PS50850">
    <property type="entry name" value="MFS"/>
    <property type="match status" value="1"/>
</dbReference>
<keyword evidence="3 5" id="KW-1133">Transmembrane helix</keyword>
<feature type="transmembrane region" description="Helical" evidence="5">
    <location>
        <begin position="490"/>
        <end position="508"/>
    </location>
</feature>
<feature type="transmembrane region" description="Helical" evidence="5">
    <location>
        <begin position="165"/>
        <end position="187"/>
    </location>
</feature>
<organism evidence="7 8">
    <name type="scientific">Nocardia arthritidis</name>
    <dbReference type="NCBI Taxonomy" id="228602"/>
    <lineage>
        <taxon>Bacteria</taxon>
        <taxon>Bacillati</taxon>
        <taxon>Actinomycetota</taxon>
        <taxon>Actinomycetes</taxon>
        <taxon>Mycobacteriales</taxon>
        <taxon>Nocardiaceae</taxon>
        <taxon>Nocardia</taxon>
    </lineage>
</organism>
<accession>A0A6G9Y8Z3</accession>
<dbReference type="AlphaFoldDB" id="A0A6G9Y8Z3"/>
<dbReference type="GO" id="GO:0005886">
    <property type="term" value="C:plasma membrane"/>
    <property type="evidence" value="ECO:0007669"/>
    <property type="project" value="UniProtKB-SubCell"/>
</dbReference>
<protein>
    <submittedName>
        <fullName evidence="7">MFS transporter</fullName>
    </submittedName>
</protein>
<keyword evidence="4 5" id="KW-0472">Membrane</keyword>
<evidence type="ECO:0000256" key="1">
    <source>
        <dbReference type="ARBA" id="ARBA00004651"/>
    </source>
</evidence>
<evidence type="ECO:0000256" key="5">
    <source>
        <dbReference type="SAM" id="Phobius"/>
    </source>
</evidence>
<evidence type="ECO:0000313" key="7">
    <source>
        <dbReference type="EMBL" id="QIS09526.1"/>
    </source>
</evidence>
<evidence type="ECO:0000313" key="8">
    <source>
        <dbReference type="Proteomes" id="UP000503540"/>
    </source>
</evidence>
<dbReference type="Gene3D" id="1.20.1250.20">
    <property type="entry name" value="MFS general substrate transporter like domains"/>
    <property type="match status" value="1"/>
</dbReference>
<feature type="transmembrane region" description="Helical" evidence="5">
    <location>
        <begin position="199"/>
        <end position="221"/>
    </location>
</feature>
<evidence type="ECO:0000256" key="2">
    <source>
        <dbReference type="ARBA" id="ARBA00022692"/>
    </source>
</evidence>
<evidence type="ECO:0000256" key="3">
    <source>
        <dbReference type="ARBA" id="ARBA00022989"/>
    </source>
</evidence>
<keyword evidence="8" id="KW-1185">Reference proteome</keyword>
<dbReference type="EMBL" id="CP046172">
    <property type="protein sequence ID" value="QIS09526.1"/>
    <property type="molecule type" value="Genomic_DNA"/>
</dbReference>
<dbReference type="SUPFAM" id="SSF103473">
    <property type="entry name" value="MFS general substrate transporter"/>
    <property type="match status" value="1"/>
</dbReference>
<keyword evidence="2 5" id="KW-0812">Transmembrane</keyword>
<gene>
    <name evidence="7" type="ORF">F5544_08120</name>
</gene>
<dbReference type="InterPro" id="IPR036259">
    <property type="entry name" value="MFS_trans_sf"/>
</dbReference>
<feature type="transmembrane region" description="Helical" evidence="5">
    <location>
        <begin position="73"/>
        <end position="98"/>
    </location>
</feature>
<proteinExistence type="predicted"/>
<dbReference type="Proteomes" id="UP000503540">
    <property type="component" value="Chromosome"/>
</dbReference>
<feature type="transmembrane region" description="Helical" evidence="5">
    <location>
        <begin position="383"/>
        <end position="408"/>
    </location>
</feature>
<feature type="transmembrane region" description="Helical" evidence="5">
    <location>
        <begin position="328"/>
        <end position="351"/>
    </location>
</feature>
<feature type="transmembrane region" description="Helical" evidence="5">
    <location>
        <begin position="110"/>
        <end position="128"/>
    </location>
</feature>
<dbReference type="PANTHER" id="PTHR42718">
    <property type="entry name" value="MAJOR FACILITATOR SUPERFAMILY MULTIDRUG TRANSPORTER MFSC"/>
    <property type="match status" value="1"/>
</dbReference>
<feature type="transmembrane region" description="Helical" evidence="5">
    <location>
        <begin position="140"/>
        <end position="159"/>
    </location>
</feature>
<feature type="transmembrane region" description="Helical" evidence="5">
    <location>
        <begin position="260"/>
        <end position="278"/>
    </location>
</feature>
<dbReference type="InterPro" id="IPR011701">
    <property type="entry name" value="MFS"/>
</dbReference>
<feature type="transmembrane region" description="Helical" evidence="5">
    <location>
        <begin position="227"/>
        <end position="248"/>
    </location>
</feature>
<dbReference type="Pfam" id="PF07690">
    <property type="entry name" value="MFS_1"/>
    <property type="match status" value="1"/>
</dbReference>
<dbReference type="KEGG" id="nah:F5544_08120"/>
<evidence type="ECO:0000259" key="6">
    <source>
        <dbReference type="PROSITE" id="PS50850"/>
    </source>
</evidence>
<comment type="subcellular location">
    <subcellularLocation>
        <location evidence="1">Cell membrane</location>
        <topology evidence="1">Multi-pass membrane protein</topology>
    </subcellularLocation>
</comment>
<dbReference type="GO" id="GO:0022857">
    <property type="term" value="F:transmembrane transporter activity"/>
    <property type="evidence" value="ECO:0007669"/>
    <property type="project" value="InterPro"/>
</dbReference>
<dbReference type="PANTHER" id="PTHR42718:SF48">
    <property type="entry name" value="CONSERVED TWO-DOMAIN MEMBRANE PROTEIN-RELATED"/>
    <property type="match status" value="1"/>
</dbReference>
<feature type="transmembrane region" description="Helical" evidence="5">
    <location>
        <begin position="466"/>
        <end position="484"/>
    </location>
</feature>
<dbReference type="CDD" id="cd17321">
    <property type="entry name" value="MFS_MMR_MDR_like"/>
    <property type="match status" value="1"/>
</dbReference>
<reference evidence="7 8" key="1">
    <citation type="journal article" date="2019" name="ACS Chem. Biol.">
        <title>Identification and Mobilization of a Cryptic Antibiotic Biosynthesis Gene Locus from a Human-Pathogenic Nocardia Isolate.</title>
        <authorList>
            <person name="Herisse M."/>
            <person name="Ishida K."/>
            <person name="Porter J.L."/>
            <person name="Howden B."/>
            <person name="Hertweck C."/>
            <person name="Stinear T.P."/>
            <person name="Pidot S.J."/>
        </authorList>
    </citation>
    <scope>NUCLEOTIDE SEQUENCE [LARGE SCALE GENOMIC DNA]</scope>
    <source>
        <strain evidence="7 8">AUSMDU00012717</strain>
    </source>
</reference>
<sequence>MGWRPRRAAAPAPRRPRWCRGGGVTWTTPCQKSSAYWQSCHSSGESPARIVERMQTIIAEPRTETANPRRWRVLAVAGVAQYLAILDLFAVTVAFPTLQQYFGNASVSSVSWTLNAYTIVMAALLVPAGRFADDTGRKRGFLTGIALFGLASIACGAAPTLATLIVARVIQAIAAALLIPTGLGLVLPSFEKREHATVMGIWTAIAAAGAASGPVIGGLLLQAGWRWIFFLNIPFTVVAFVIGLRILPDIRQQADRKLDLLGAAMILGATAALTTAFVQAEDWGYASAGTLGCLVAAIALAGLFAVHARRHPDPVVSPVVLRHRLFRIALGGIFAYYLAFAAMILAATLFLNGVWHYSMLRASLAIAPIPLSCLVLSPLSGRFVARFGATASAALGGAAMAVGCAWWIVFAGVQSYPLMFLPGAILAGASTALLQPPLFGASALLPADQLSLGSGATMMARQTSSALGVAILTAILARTAHPGLSDYRAGWLFMVVVGLLAMLAGLRYRPHAY</sequence>
<name>A0A6G9Y8Z3_9NOCA</name>